<comment type="caution">
    <text evidence="1">The sequence shown here is derived from an EMBL/GenBank/DDBJ whole genome shotgun (WGS) entry which is preliminary data.</text>
</comment>
<sequence length="59" mass="6400">MKKPDLIVCEKICEKFCNKQQNTQTEYLVPGDGSLVKDAIKVGTDAVKAGYCFVAGCSN</sequence>
<reference evidence="1 2" key="1">
    <citation type="submission" date="2022-03" db="EMBL/GenBank/DDBJ databases">
        <authorList>
            <person name="Macdonald S."/>
            <person name="Ahmed S."/>
            <person name="Newling K."/>
        </authorList>
    </citation>
    <scope>NUCLEOTIDE SEQUENCE [LARGE SCALE GENOMIC DNA]</scope>
</reference>
<keyword evidence="2" id="KW-1185">Reference proteome</keyword>
<evidence type="ECO:0000313" key="1">
    <source>
        <dbReference type="EMBL" id="CAH8351869.1"/>
    </source>
</evidence>
<dbReference type="EMBL" id="CAKOAT010171821">
    <property type="protein sequence ID" value="CAH8351869.1"/>
    <property type="molecule type" value="Genomic_DNA"/>
</dbReference>
<accession>A0ABC8K275</accession>
<dbReference type="Proteomes" id="UP001642260">
    <property type="component" value="Unassembled WGS sequence"/>
</dbReference>
<gene>
    <name evidence="1" type="ORF">ERUC_LOCUS18386</name>
</gene>
<dbReference type="AlphaFoldDB" id="A0ABC8K275"/>
<evidence type="ECO:0000313" key="2">
    <source>
        <dbReference type="Proteomes" id="UP001642260"/>
    </source>
</evidence>
<organism evidence="1 2">
    <name type="scientific">Eruca vesicaria subsp. sativa</name>
    <name type="common">Garden rocket</name>
    <name type="synonym">Eruca sativa</name>
    <dbReference type="NCBI Taxonomy" id="29727"/>
    <lineage>
        <taxon>Eukaryota</taxon>
        <taxon>Viridiplantae</taxon>
        <taxon>Streptophyta</taxon>
        <taxon>Embryophyta</taxon>
        <taxon>Tracheophyta</taxon>
        <taxon>Spermatophyta</taxon>
        <taxon>Magnoliopsida</taxon>
        <taxon>eudicotyledons</taxon>
        <taxon>Gunneridae</taxon>
        <taxon>Pentapetalae</taxon>
        <taxon>rosids</taxon>
        <taxon>malvids</taxon>
        <taxon>Brassicales</taxon>
        <taxon>Brassicaceae</taxon>
        <taxon>Brassiceae</taxon>
        <taxon>Eruca</taxon>
    </lineage>
</organism>
<name>A0ABC8K275_ERUVS</name>
<proteinExistence type="predicted"/>
<protein>
    <submittedName>
        <fullName evidence="1">Uncharacterized protein</fullName>
    </submittedName>
</protein>